<keyword evidence="1" id="KW-0472">Membrane</keyword>
<keyword evidence="1" id="KW-1133">Transmembrane helix</keyword>
<evidence type="ECO:0000313" key="2">
    <source>
        <dbReference type="EMBL" id="KAK9198628.1"/>
    </source>
</evidence>
<dbReference type="PANTHER" id="PTHR33474">
    <property type="entry name" value="TRANSMEMBRANE PROTEIN"/>
    <property type="match status" value="1"/>
</dbReference>
<accession>A0AAP0M7A9</accession>
<keyword evidence="1" id="KW-0812">Transmembrane</keyword>
<dbReference type="AlphaFoldDB" id="A0AAP0M7A9"/>
<dbReference type="PANTHER" id="PTHR33474:SF2">
    <property type="entry name" value="TRANSMEMBRANE PROTEIN"/>
    <property type="match status" value="1"/>
</dbReference>
<organism evidence="2 3">
    <name type="scientific">Citrus x changshan-huyou</name>
    <dbReference type="NCBI Taxonomy" id="2935761"/>
    <lineage>
        <taxon>Eukaryota</taxon>
        <taxon>Viridiplantae</taxon>
        <taxon>Streptophyta</taxon>
        <taxon>Embryophyta</taxon>
        <taxon>Tracheophyta</taxon>
        <taxon>Spermatophyta</taxon>
        <taxon>Magnoliopsida</taxon>
        <taxon>eudicotyledons</taxon>
        <taxon>Gunneridae</taxon>
        <taxon>Pentapetalae</taxon>
        <taxon>rosids</taxon>
        <taxon>malvids</taxon>
        <taxon>Sapindales</taxon>
        <taxon>Rutaceae</taxon>
        <taxon>Aurantioideae</taxon>
        <taxon>Citrus</taxon>
    </lineage>
</organism>
<dbReference type="Proteomes" id="UP001428341">
    <property type="component" value="Unassembled WGS sequence"/>
</dbReference>
<comment type="caution">
    <text evidence="2">The sequence shown here is derived from an EMBL/GenBank/DDBJ whole genome shotgun (WGS) entry which is preliminary data.</text>
</comment>
<reference evidence="2 3" key="1">
    <citation type="submission" date="2024-05" db="EMBL/GenBank/DDBJ databases">
        <title>Haplotype-resolved chromosome-level genome assembly of Huyou (Citrus changshanensis).</title>
        <authorList>
            <person name="Miao C."/>
            <person name="Chen W."/>
            <person name="Wu Y."/>
            <person name="Wang L."/>
            <person name="Zhao S."/>
            <person name="Grierson D."/>
            <person name="Xu C."/>
            <person name="Chen K."/>
        </authorList>
    </citation>
    <scope>NUCLEOTIDE SEQUENCE [LARGE SCALE GENOMIC DNA]</scope>
    <source>
        <strain evidence="2">01-14</strain>
        <tissue evidence="2">Leaf</tissue>
    </source>
</reference>
<evidence type="ECO:0000256" key="1">
    <source>
        <dbReference type="SAM" id="Phobius"/>
    </source>
</evidence>
<keyword evidence="3" id="KW-1185">Reference proteome</keyword>
<feature type="transmembrane region" description="Helical" evidence="1">
    <location>
        <begin position="34"/>
        <end position="52"/>
    </location>
</feature>
<protein>
    <submittedName>
        <fullName evidence="2">Uncharacterized protein</fullName>
    </submittedName>
</protein>
<evidence type="ECO:0000313" key="3">
    <source>
        <dbReference type="Proteomes" id="UP001428341"/>
    </source>
</evidence>
<name>A0AAP0M7A9_9ROSI</name>
<gene>
    <name evidence="2" type="ORF">WN944_013814</name>
</gene>
<proteinExistence type="predicted"/>
<dbReference type="EMBL" id="JBCGBO010000005">
    <property type="protein sequence ID" value="KAK9198628.1"/>
    <property type="molecule type" value="Genomic_DNA"/>
</dbReference>
<sequence length="123" mass="13325">MSMYKLSALLRAVSQTITTTTTTTMAAAGSLFRLLLVASLVFSHLVIFLNAVPVTRIGSIMNGAQVPQLLENGNIEVNDVTKLMKKSSNVNERMALELNDYPGSGANNRHTPRPQFGRDCVAC</sequence>